<keyword evidence="10" id="KW-1133">Transmembrane helix</keyword>
<evidence type="ECO:0000259" key="12">
    <source>
        <dbReference type="PROSITE" id="PS50847"/>
    </source>
</evidence>
<feature type="domain" description="Chaplin" evidence="13">
    <location>
        <begin position="129"/>
        <end position="169"/>
    </location>
</feature>
<evidence type="ECO:0000256" key="8">
    <source>
        <dbReference type="PROSITE-ProRule" id="PRU01232"/>
    </source>
</evidence>
<reference evidence="14 15" key="1">
    <citation type="submission" date="2018-05" db="EMBL/GenBank/DDBJ databases">
        <title>Streptomyces venezuelae.</title>
        <authorList>
            <person name="Kim W."/>
            <person name="Lee N."/>
            <person name="Cho B.-K."/>
        </authorList>
    </citation>
    <scope>NUCLEOTIDE SEQUENCE [LARGE SCALE GENOMIC DNA]</scope>
    <source>
        <strain evidence="14 15">ATCC 14584</strain>
    </source>
</reference>
<dbReference type="PROSITE" id="PS50847">
    <property type="entry name" value="GRAM_POS_ANCHORING"/>
    <property type="match status" value="1"/>
</dbReference>
<sequence>MLSAAAATSILSLSGAHAFAAGEANGQAADSPGFLSGNNVQAPVEVPVNVCGNSANGVGVGNPAFGNSCGSTSHSHSHSHSGPQAPRGAPSAPKAASHTTDDDAARPAGPTGTTGSSTGSAAVGDAAHSPGVLAGNNAKAPADVPVKACGNTVDVVAALSPAMGNGCDAEAGTPHHQQPPSSTVPPAEHAPEAPEADPRAMPPGHPDAPKHSRVSSSTTPDHAPHGGRESRPVHAASVQGDRLAATGADDELLGAAGASAALLLGGAILYRRGMASSRR</sequence>
<feature type="compositionally biased region" description="Basic and acidic residues" evidence="9">
    <location>
        <begin position="222"/>
        <end position="232"/>
    </location>
</feature>
<keyword evidence="10" id="KW-0812">Transmembrane</keyword>
<feature type="chain" id="PRO_5025002087" evidence="11">
    <location>
        <begin position="21"/>
        <end position="279"/>
    </location>
</feature>
<feature type="transmembrane region" description="Helical" evidence="10">
    <location>
        <begin position="252"/>
        <end position="270"/>
    </location>
</feature>
<protein>
    <submittedName>
        <fullName evidence="14">Chaplin</fullName>
    </submittedName>
</protein>
<dbReference type="EMBL" id="CP029192">
    <property type="protein sequence ID" value="QES35082.1"/>
    <property type="molecule type" value="Genomic_DNA"/>
</dbReference>
<dbReference type="PROSITE" id="PS51884">
    <property type="entry name" value="CHAPLIN"/>
    <property type="match status" value="2"/>
</dbReference>
<proteinExistence type="predicted"/>
<keyword evidence="6 8" id="KW-0034">Amyloid</keyword>
<name>A0A5P2BX67_STRVZ</name>
<feature type="signal peptide" evidence="11">
    <location>
        <begin position="1"/>
        <end position="20"/>
    </location>
</feature>
<comment type="subcellular location">
    <subcellularLocation>
        <location evidence="1">Secreted</location>
        <location evidence="1">Cell wall</location>
    </subcellularLocation>
</comment>
<feature type="region of interest" description="Disordered" evidence="9">
    <location>
        <begin position="69"/>
        <end position="128"/>
    </location>
</feature>
<feature type="compositionally biased region" description="Basic and acidic residues" evidence="9">
    <location>
        <begin position="189"/>
        <end position="198"/>
    </location>
</feature>
<keyword evidence="2" id="KW-0134">Cell wall</keyword>
<accession>A0A5P2BX67</accession>
<feature type="region of interest" description="Disordered" evidence="9">
    <location>
        <begin position="167"/>
        <end position="239"/>
    </location>
</feature>
<feature type="compositionally biased region" description="Low complexity" evidence="9">
    <location>
        <begin position="106"/>
        <end position="127"/>
    </location>
</feature>
<evidence type="ECO:0000259" key="13">
    <source>
        <dbReference type="PROSITE" id="PS51884"/>
    </source>
</evidence>
<dbReference type="OrthoDB" id="3544424at2"/>
<dbReference type="Pfam" id="PF03777">
    <property type="entry name" value="ChpA-C"/>
    <property type="match status" value="2"/>
</dbReference>
<evidence type="ECO:0000313" key="14">
    <source>
        <dbReference type="EMBL" id="QES35082.1"/>
    </source>
</evidence>
<evidence type="ECO:0000256" key="9">
    <source>
        <dbReference type="SAM" id="MobiDB-lite"/>
    </source>
</evidence>
<gene>
    <name evidence="14" type="ORF">DEJ48_18200</name>
</gene>
<keyword evidence="5" id="KW-0130">Cell adhesion</keyword>
<dbReference type="GO" id="GO:0007155">
    <property type="term" value="P:cell adhesion"/>
    <property type="evidence" value="ECO:0007669"/>
    <property type="project" value="UniProtKB-KW"/>
</dbReference>
<keyword evidence="3" id="KW-0964">Secreted</keyword>
<evidence type="ECO:0000256" key="4">
    <source>
        <dbReference type="ARBA" id="ARBA00022729"/>
    </source>
</evidence>
<dbReference type="InterPro" id="IPR005528">
    <property type="entry name" value="ChpA-H"/>
</dbReference>
<evidence type="ECO:0000256" key="11">
    <source>
        <dbReference type="SAM" id="SignalP"/>
    </source>
</evidence>
<evidence type="ECO:0000256" key="2">
    <source>
        <dbReference type="ARBA" id="ARBA00022512"/>
    </source>
</evidence>
<evidence type="ECO:0000256" key="6">
    <source>
        <dbReference type="ARBA" id="ARBA00023087"/>
    </source>
</evidence>
<evidence type="ECO:0000256" key="5">
    <source>
        <dbReference type="ARBA" id="ARBA00022889"/>
    </source>
</evidence>
<dbReference type="Proteomes" id="UP000322927">
    <property type="component" value="Chromosome"/>
</dbReference>
<evidence type="ECO:0000256" key="7">
    <source>
        <dbReference type="ARBA" id="ARBA00023088"/>
    </source>
</evidence>
<dbReference type="InterPro" id="IPR019931">
    <property type="entry name" value="LPXTG_anchor"/>
</dbReference>
<dbReference type="AlphaFoldDB" id="A0A5P2BX67"/>
<evidence type="ECO:0000256" key="1">
    <source>
        <dbReference type="ARBA" id="ARBA00004191"/>
    </source>
</evidence>
<feature type="domain" description="Chaplin" evidence="13">
    <location>
        <begin position="31"/>
        <end position="71"/>
    </location>
</feature>
<keyword evidence="10" id="KW-0472">Membrane</keyword>
<evidence type="ECO:0000313" key="15">
    <source>
        <dbReference type="Proteomes" id="UP000322927"/>
    </source>
</evidence>
<evidence type="ECO:0000256" key="10">
    <source>
        <dbReference type="SAM" id="Phobius"/>
    </source>
</evidence>
<evidence type="ECO:0000256" key="3">
    <source>
        <dbReference type="ARBA" id="ARBA00022525"/>
    </source>
</evidence>
<keyword evidence="4 11" id="KW-0732">Signal</keyword>
<keyword evidence="7" id="KW-0572">Peptidoglycan-anchor</keyword>
<organism evidence="14 15">
    <name type="scientific">Streptomyces venezuelae</name>
    <dbReference type="NCBI Taxonomy" id="54571"/>
    <lineage>
        <taxon>Bacteria</taxon>
        <taxon>Bacillati</taxon>
        <taxon>Actinomycetota</taxon>
        <taxon>Actinomycetes</taxon>
        <taxon>Kitasatosporales</taxon>
        <taxon>Streptomycetaceae</taxon>
        <taxon>Streptomyces</taxon>
    </lineage>
</organism>
<feature type="domain" description="Gram-positive cocci surface proteins LPxTG" evidence="12">
    <location>
        <begin position="243"/>
        <end position="279"/>
    </location>
</feature>